<dbReference type="PANTHER" id="PTHR22807">
    <property type="entry name" value="NOP2 YEAST -RELATED NOL1/NOP2/FMU SUN DOMAIN-CONTAINING"/>
    <property type="match status" value="1"/>
</dbReference>
<feature type="binding site" evidence="5">
    <location>
        <position position="246"/>
    </location>
    <ligand>
        <name>S-adenosyl-L-methionine</name>
        <dbReference type="ChEBI" id="CHEBI:59789"/>
    </ligand>
</feature>
<dbReference type="InterPro" id="IPR049560">
    <property type="entry name" value="MeTrfase_RsmB-F_NOP2_cat"/>
</dbReference>
<dbReference type="GO" id="GO:0032259">
    <property type="term" value="P:methylation"/>
    <property type="evidence" value="ECO:0007669"/>
    <property type="project" value="UniProtKB-KW"/>
</dbReference>
<sequence length="384" mass="41254">MTPNARVAAAIAILDDVLAGAPAEQALLRWSRASRFAGSGDRAAVRDLVFDALRRRGSWAALGGGPDARALMIGRLREEGIDPAAVFTGAGHDPLPLLDTEGYGDATVEPLRDIPHWLIPILSNDLADDLERFSQMIRDRAPVWLRVNARRGSPTEATASLARDGVTASAHADWPSALEVTDGARRMTRATAYVEGLVELQDLSPQIACLSLPLADGDRVLDYCAGGGGKALALAARARIDIEAHDADLDRMRDLPARAARAGTPVKPVDRPDGLYDLVVADVPCSGSGTWRRTPDAKWRLTSERLAELVALQTAIVSQAADHVRPGGHLAYMTCSVIRAENDGIVDQFLDARDDFTLVSRDLLLPPKGSDGFFHALLRRTEDG</sequence>
<name>A0ABT1MW94_9RHOB</name>
<comment type="caution">
    <text evidence="5">Lacks conserved residue(s) required for the propagation of feature annotation.</text>
</comment>
<gene>
    <name evidence="7" type="ORF">MLD63_14415</name>
</gene>
<evidence type="ECO:0000313" key="8">
    <source>
        <dbReference type="Proteomes" id="UP001203945"/>
    </source>
</evidence>
<evidence type="ECO:0000256" key="2">
    <source>
        <dbReference type="ARBA" id="ARBA00022679"/>
    </source>
</evidence>
<feature type="binding site" evidence="5">
    <location>
        <position position="270"/>
    </location>
    <ligand>
        <name>S-adenosyl-L-methionine</name>
        <dbReference type="ChEBI" id="CHEBI:59789"/>
    </ligand>
</feature>
<evidence type="ECO:0000256" key="3">
    <source>
        <dbReference type="ARBA" id="ARBA00022691"/>
    </source>
</evidence>
<feature type="active site" description="Nucleophile" evidence="5">
    <location>
        <position position="335"/>
    </location>
</feature>
<organism evidence="7 8">
    <name type="scientific">Paracoccus albicereus</name>
    <dbReference type="NCBI Taxonomy" id="2922394"/>
    <lineage>
        <taxon>Bacteria</taxon>
        <taxon>Pseudomonadati</taxon>
        <taxon>Pseudomonadota</taxon>
        <taxon>Alphaproteobacteria</taxon>
        <taxon>Rhodobacterales</taxon>
        <taxon>Paracoccaceae</taxon>
        <taxon>Paracoccus</taxon>
    </lineage>
</organism>
<dbReference type="Gene3D" id="3.40.50.150">
    <property type="entry name" value="Vaccinia Virus protein VP39"/>
    <property type="match status" value="1"/>
</dbReference>
<reference evidence="7 8" key="1">
    <citation type="submission" date="2022-03" db="EMBL/GenBank/DDBJ databases">
        <authorList>
            <person name="He Y."/>
        </authorList>
    </citation>
    <scope>NUCLEOTIDE SEQUENCE [LARGE SCALE GENOMIC DNA]</scope>
    <source>
        <strain evidence="7 8">TK19116</strain>
    </source>
</reference>
<proteinExistence type="inferred from homology"/>
<keyword evidence="4 5" id="KW-0694">RNA-binding</keyword>
<evidence type="ECO:0000259" key="6">
    <source>
        <dbReference type="PROSITE" id="PS51686"/>
    </source>
</evidence>
<accession>A0ABT1MW94</accession>
<keyword evidence="2 5" id="KW-0808">Transferase</keyword>
<dbReference type="Pfam" id="PF22458">
    <property type="entry name" value="RsmF-B_ferredox"/>
    <property type="match status" value="1"/>
</dbReference>
<evidence type="ECO:0000256" key="1">
    <source>
        <dbReference type="ARBA" id="ARBA00022603"/>
    </source>
</evidence>
<keyword evidence="3 5" id="KW-0949">S-adenosyl-L-methionine</keyword>
<comment type="caution">
    <text evidence="7">The sequence shown here is derived from an EMBL/GenBank/DDBJ whole genome shotgun (WGS) entry which is preliminary data.</text>
</comment>
<evidence type="ECO:0000313" key="7">
    <source>
        <dbReference type="EMBL" id="MCQ0971613.1"/>
    </source>
</evidence>
<comment type="similarity">
    <text evidence="5">Belongs to the class I-like SAM-binding methyltransferase superfamily. RsmB/NOP family.</text>
</comment>
<dbReference type="EMBL" id="JAKZEU010000005">
    <property type="protein sequence ID" value="MCQ0971613.1"/>
    <property type="molecule type" value="Genomic_DNA"/>
</dbReference>
<evidence type="ECO:0000256" key="5">
    <source>
        <dbReference type="PROSITE-ProRule" id="PRU01023"/>
    </source>
</evidence>
<feature type="domain" description="SAM-dependent MTase RsmB/NOP-type" evidence="6">
    <location>
        <begin position="133"/>
        <end position="384"/>
    </location>
</feature>
<keyword evidence="1 5" id="KW-0489">Methyltransferase</keyword>
<dbReference type="InterPro" id="IPR023267">
    <property type="entry name" value="RCMT"/>
</dbReference>
<evidence type="ECO:0000256" key="4">
    <source>
        <dbReference type="ARBA" id="ARBA00022884"/>
    </source>
</evidence>
<protein>
    <submittedName>
        <fullName evidence="7">RsmB/NOP family class I SAM-dependent RNA methyltransferase</fullName>
    </submittedName>
</protein>
<dbReference type="InterPro" id="IPR029063">
    <property type="entry name" value="SAM-dependent_MTases_sf"/>
</dbReference>
<dbReference type="Pfam" id="PF01189">
    <property type="entry name" value="Methyltr_RsmB-F"/>
    <property type="match status" value="1"/>
</dbReference>
<dbReference type="InterPro" id="IPR054728">
    <property type="entry name" value="RsmB-like_ferredoxin"/>
</dbReference>
<dbReference type="RefSeq" id="WP_255330618.1">
    <property type="nucleotide sequence ID" value="NZ_JAKZEU010000005.1"/>
</dbReference>
<dbReference type="GO" id="GO:0008168">
    <property type="term" value="F:methyltransferase activity"/>
    <property type="evidence" value="ECO:0007669"/>
    <property type="project" value="UniProtKB-KW"/>
</dbReference>
<dbReference type="Proteomes" id="UP001203945">
    <property type="component" value="Unassembled WGS sequence"/>
</dbReference>
<keyword evidence="8" id="KW-1185">Reference proteome</keyword>
<dbReference type="PROSITE" id="PS51686">
    <property type="entry name" value="SAM_MT_RSMB_NOP"/>
    <property type="match status" value="1"/>
</dbReference>
<dbReference type="InterPro" id="IPR001678">
    <property type="entry name" value="MeTrfase_RsmB-F_NOP2_dom"/>
</dbReference>
<feature type="binding site" evidence="5">
    <location>
        <position position="282"/>
    </location>
    <ligand>
        <name>S-adenosyl-L-methionine</name>
        <dbReference type="ChEBI" id="CHEBI:59789"/>
    </ligand>
</feature>
<dbReference type="PRINTS" id="PR02008">
    <property type="entry name" value="RCMTFAMILY"/>
</dbReference>
<dbReference type="PANTHER" id="PTHR22807:SF53">
    <property type="entry name" value="RIBOSOMAL RNA SMALL SUBUNIT METHYLTRANSFERASE B-RELATED"/>
    <property type="match status" value="1"/>
</dbReference>
<dbReference type="SUPFAM" id="SSF53335">
    <property type="entry name" value="S-adenosyl-L-methionine-dependent methyltransferases"/>
    <property type="match status" value="1"/>
</dbReference>